<dbReference type="Proteomes" id="UP000539473">
    <property type="component" value="Unassembled WGS sequence"/>
</dbReference>
<gene>
    <name evidence="1" type="ORF">GCM10017781_40740</name>
    <name evidence="2" type="ORF">HNQ07_004231</name>
</gene>
<dbReference type="EMBL" id="JACHFK010000015">
    <property type="protein sequence ID" value="MBB5378724.1"/>
    <property type="molecule type" value="Genomic_DNA"/>
</dbReference>
<reference evidence="4" key="2">
    <citation type="journal article" date="2019" name="Int. J. Syst. Evol. Microbiol.">
        <title>The Global Catalogue of Microorganisms (GCM) 10K type strain sequencing project: providing services to taxonomists for standard genome sequencing and annotation.</title>
        <authorList>
            <consortium name="The Broad Institute Genomics Platform"/>
            <consortium name="The Broad Institute Genome Sequencing Center for Infectious Disease"/>
            <person name="Wu L."/>
            <person name="Ma J."/>
        </authorList>
    </citation>
    <scope>NUCLEOTIDE SEQUENCE [LARGE SCALE GENOMIC DNA]</scope>
    <source>
        <strain evidence="4">CGMCC 1.18437</strain>
    </source>
</reference>
<comment type="caution">
    <text evidence="2">The sequence shown here is derived from an EMBL/GenBank/DDBJ whole genome shotgun (WGS) entry which is preliminary data.</text>
</comment>
<sequence length="88" mass="10059">MPPLRFHPLLILAVPACHEVDPHAWHELRRHISVEYGAALLAEGSTEFDTLPVLLGDWGRHEARDVLHDLAPFLARAFFTLDWLEEVI</sequence>
<name>A0A7W8NQ67_9DEIO</name>
<organism evidence="2 3">
    <name type="scientific">Deinococcus metalli</name>
    <dbReference type="NCBI Taxonomy" id="1141878"/>
    <lineage>
        <taxon>Bacteria</taxon>
        <taxon>Thermotogati</taxon>
        <taxon>Deinococcota</taxon>
        <taxon>Deinococci</taxon>
        <taxon>Deinococcales</taxon>
        <taxon>Deinococcaceae</taxon>
        <taxon>Deinococcus</taxon>
    </lineage>
</organism>
<reference evidence="1" key="4">
    <citation type="submission" date="2024-05" db="EMBL/GenBank/DDBJ databases">
        <authorList>
            <person name="Sun Q."/>
            <person name="Zhou Y."/>
        </authorList>
    </citation>
    <scope>NUCLEOTIDE SEQUENCE</scope>
    <source>
        <strain evidence="1">CGMCC 1.18437</strain>
    </source>
</reference>
<evidence type="ECO:0000313" key="4">
    <source>
        <dbReference type="Proteomes" id="UP000619376"/>
    </source>
</evidence>
<protein>
    <submittedName>
        <fullName evidence="2">Uncharacterized protein</fullName>
    </submittedName>
</protein>
<evidence type="ECO:0000313" key="2">
    <source>
        <dbReference type="EMBL" id="MBB5378724.1"/>
    </source>
</evidence>
<reference evidence="2 3" key="3">
    <citation type="submission" date="2020-08" db="EMBL/GenBank/DDBJ databases">
        <title>Genomic Encyclopedia of Type Strains, Phase IV (KMG-IV): sequencing the most valuable type-strain genomes for metagenomic binning, comparative biology and taxonomic classification.</title>
        <authorList>
            <person name="Goeker M."/>
        </authorList>
    </citation>
    <scope>NUCLEOTIDE SEQUENCE [LARGE SCALE GENOMIC DNA]</scope>
    <source>
        <strain evidence="2 3">DSM 27521</strain>
    </source>
</reference>
<evidence type="ECO:0000313" key="1">
    <source>
        <dbReference type="EMBL" id="GHF60409.1"/>
    </source>
</evidence>
<dbReference type="Proteomes" id="UP000619376">
    <property type="component" value="Unassembled WGS sequence"/>
</dbReference>
<proteinExistence type="predicted"/>
<evidence type="ECO:0000313" key="3">
    <source>
        <dbReference type="Proteomes" id="UP000539473"/>
    </source>
</evidence>
<dbReference type="AlphaFoldDB" id="A0A7W8NQ67"/>
<keyword evidence="4" id="KW-1185">Reference proteome</keyword>
<dbReference type="EMBL" id="BNAJ01000014">
    <property type="protein sequence ID" value="GHF60409.1"/>
    <property type="molecule type" value="Genomic_DNA"/>
</dbReference>
<dbReference type="RefSeq" id="WP_184115442.1">
    <property type="nucleotide sequence ID" value="NZ_BNAJ01000014.1"/>
</dbReference>
<reference evidence="1" key="1">
    <citation type="journal article" date="2014" name="Int. J. Syst. Evol. Microbiol.">
        <title>Complete genome of a new Firmicutes species belonging to the dominant human colonic microbiota ('Ruminococcus bicirculans') reveals two chromosomes and a selective capacity to utilize plant glucans.</title>
        <authorList>
            <consortium name="NISC Comparative Sequencing Program"/>
            <person name="Wegmann U."/>
            <person name="Louis P."/>
            <person name="Goesmann A."/>
            <person name="Henrissat B."/>
            <person name="Duncan S.H."/>
            <person name="Flint H.J."/>
        </authorList>
    </citation>
    <scope>NUCLEOTIDE SEQUENCE</scope>
    <source>
        <strain evidence="1">CGMCC 1.18437</strain>
    </source>
</reference>
<accession>A0A7W8NQ67</accession>